<gene>
    <name evidence="1" type="ORF">B9N62_08050</name>
</gene>
<proteinExistence type="predicted"/>
<dbReference type="AlphaFoldDB" id="A0A1Y5MUH6"/>
<evidence type="ECO:0000313" key="2">
    <source>
        <dbReference type="Proteomes" id="UP000195967"/>
    </source>
</evidence>
<sequence>MIYKNDRFKILHQGIDTLVIGVNCTDEKYFNAQFANFIRKIATLKQQAQNLRTFGEKYILDDLGFDYGNFKVSSKGLGQYFGYFSNDDIFCTISDTKFKPKGLYHLKIQFRSIFLLKYGHVRAYELVNKFLSDIFKEHFKISVLRLDLATDVTGIKYTPQDFLQFRSLKRVSNYSDQYKKDDDDLIIDENSPVFNDITEINVNNFMRFTRFEGVSFGKNPHMFRVYDKIKQVQSKNISTLIFTKWEINGFNPAVDMFVFRHEAEFGRSAIKRLIPINESDEIAYIFNHLGAFWSQGLSICKWYDLTDDEINRLNAGTIQSDSARKIYQRCDFDDNRLKFWDMLLPWGDDKFKALTMHDLIQSKDIKKAKMALKAFVSAVYTNLGVSGENFLYVFTETLKDLENDGLTLHEYGLSKLAGNFLKNEKTIKNQNLDIDNPLFDVFNASLNDFFVAISKIRNDDYIHPITNALKGFQCKN</sequence>
<evidence type="ECO:0000313" key="1">
    <source>
        <dbReference type="EMBL" id="OUT10934.1"/>
    </source>
</evidence>
<protein>
    <submittedName>
        <fullName evidence="1">Uncharacterized protein</fullName>
    </submittedName>
</protein>
<accession>A0A1Y5MUH6</accession>
<dbReference type="Proteomes" id="UP000195967">
    <property type="component" value="Unassembled WGS sequence"/>
</dbReference>
<comment type="caution">
    <text evidence="1">The sequence shown here is derived from an EMBL/GenBank/DDBJ whole genome shotgun (WGS) entry which is preliminary data.</text>
</comment>
<reference evidence="1 2" key="1">
    <citation type="submission" date="2017-04" db="EMBL/GenBank/DDBJ databases">
        <title>Complete genome of Campylobacter concisus ATCC 33237T and draft genomes for an additional eight well characterized C. concisus strains.</title>
        <authorList>
            <person name="Cornelius A.J."/>
            <person name="Miller W.G."/>
            <person name="Lastovica A.J."/>
            <person name="On S.L."/>
            <person name="French N.P."/>
            <person name="Vandenberg O."/>
            <person name="Biggs P.J."/>
        </authorList>
    </citation>
    <scope>NUCLEOTIDE SEQUENCE [LARGE SCALE GENOMIC DNA]</scope>
    <source>
        <strain evidence="1 2">Lasto28.99</strain>
    </source>
</reference>
<organism evidence="1 2">
    <name type="scientific">Campylobacter concisus</name>
    <dbReference type="NCBI Taxonomy" id="199"/>
    <lineage>
        <taxon>Bacteria</taxon>
        <taxon>Pseudomonadati</taxon>
        <taxon>Campylobacterota</taxon>
        <taxon>Epsilonproteobacteria</taxon>
        <taxon>Campylobacterales</taxon>
        <taxon>Campylobacteraceae</taxon>
        <taxon>Campylobacter</taxon>
    </lineage>
</organism>
<dbReference type="EMBL" id="NDYO01000010">
    <property type="protein sequence ID" value="OUT10934.1"/>
    <property type="molecule type" value="Genomic_DNA"/>
</dbReference>
<name>A0A1Y5MUH6_9BACT</name>